<organism evidence="2 3">
    <name type="scientific">Aliidiomarina halalkaliphila</name>
    <dbReference type="NCBI Taxonomy" id="2593535"/>
    <lineage>
        <taxon>Bacteria</taxon>
        <taxon>Pseudomonadati</taxon>
        <taxon>Pseudomonadota</taxon>
        <taxon>Gammaproteobacteria</taxon>
        <taxon>Alteromonadales</taxon>
        <taxon>Idiomarinaceae</taxon>
        <taxon>Aliidiomarina</taxon>
    </lineage>
</organism>
<dbReference type="AlphaFoldDB" id="A0A552X619"/>
<dbReference type="OrthoDB" id="9823697at2"/>
<evidence type="ECO:0000313" key="3">
    <source>
        <dbReference type="Proteomes" id="UP000320359"/>
    </source>
</evidence>
<name>A0A552X619_9GAMM</name>
<proteinExistence type="predicted"/>
<evidence type="ECO:0000256" key="1">
    <source>
        <dbReference type="SAM" id="SignalP"/>
    </source>
</evidence>
<feature type="signal peptide" evidence="1">
    <location>
        <begin position="1"/>
        <end position="33"/>
    </location>
</feature>
<evidence type="ECO:0000313" key="2">
    <source>
        <dbReference type="EMBL" id="TRW50013.1"/>
    </source>
</evidence>
<dbReference type="Proteomes" id="UP000320359">
    <property type="component" value="Unassembled WGS sequence"/>
</dbReference>
<feature type="chain" id="PRO_5022045190" description="Lysozyme inhibitor LprI N-terminal domain-containing protein" evidence="1">
    <location>
        <begin position="34"/>
        <end position="339"/>
    </location>
</feature>
<evidence type="ECO:0008006" key="4">
    <source>
        <dbReference type="Google" id="ProtNLM"/>
    </source>
</evidence>
<dbReference type="RefSeq" id="WP_143234549.1">
    <property type="nucleotide sequence ID" value="NZ_VJWL01000001.1"/>
</dbReference>
<comment type="caution">
    <text evidence="2">The sequence shown here is derived from an EMBL/GenBank/DDBJ whole genome shotgun (WGS) entry which is preliminary data.</text>
</comment>
<reference evidence="2 3" key="1">
    <citation type="submission" date="2019-07" db="EMBL/GenBank/DDBJ databases">
        <authorList>
            <person name="Yang M."/>
            <person name="Zhao D."/>
            <person name="Xiang H."/>
        </authorList>
    </citation>
    <scope>NUCLEOTIDE SEQUENCE [LARGE SCALE GENOMIC DNA]</scope>
    <source>
        <strain evidence="2 3">IM1326</strain>
    </source>
</reference>
<dbReference type="EMBL" id="VJWL01000001">
    <property type="protein sequence ID" value="TRW50013.1"/>
    <property type="molecule type" value="Genomic_DNA"/>
</dbReference>
<protein>
    <recommendedName>
        <fullName evidence="4">Lysozyme inhibitor LprI N-terminal domain-containing protein</fullName>
    </recommendedName>
</protein>
<sequence>MLLKDLTRFSQFALGAVLAGGLFSVVTSATAVADEQRRSQHTLACVQEAQEAQPYVLGGFALQEIVDAIRDYDEQFGDSAEGREQLVHMVAMFNKWEEISQTHTQEEFLAEGTCSFTGGFGLISAPAVAEHCSGDRFNFWCASMITEYQFSAPMAQNDPAQLMFGDRDLQCQAYNQEYANLIQAAKESGPEHEARIATLQNDMFIMFERAFQRRLYTNDEEAERTFLNFARRAVELEESRVSLVYGSVEAGMRALMLENTYQWDSCLRTGAGPIPQESDELHKLRFANEMQWCVNASQADERPSNYAQRCEDIVFFENEFIQVCAEAQDTPFCAAYIDD</sequence>
<keyword evidence="1" id="KW-0732">Signal</keyword>
<gene>
    <name evidence="2" type="ORF">FM042_03945</name>
</gene>
<accession>A0A552X619</accession>
<keyword evidence="3" id="KW-1185">Reference proteome</keyword>